<organism evidence="2 3">
    <name type="scientific">Gloeothece verrucosa (strain PCC 7822)</name>
    <name type="common">Cyanothece sp. (strain PCC 7822)</name>
    <dbReference type="NCBI Taxonomy" id="497965"/>
    <lineage>
        <taxon>Bacteria</taxon>
        <taxon>Bacillati</taxon>
        <taxon>Cyanobacteriota</taxon>
        <taxon>Cyanophyceae</taxon>
        <taxon>Oscillatoriophycideae</taxon>
        <taxon>Chroococcales</taxon>
        <taxon>Aphanothecaceae</taxon>
        <taxon>Gloeothece</taxon>
        <taxon>Gloeothece verrucosa</taxon>
    </lineage>
</organism>
<evidence type="ECO:0000313" key="2">
    <source>
        <dbReference type="EMBL" id="ADN17347.1"/>
    </source>
</evidence>
<accession>E0U989</accession>
<keyword evidence="1" id="KW-0812">Transmembrane</keyword>
<gene>
    <name evidence="2" type="ordered locus">Cyan7822_5472</name>
</gene>
<dbReference type="EMBL" id="CP002198">
    <property type="protein sequence ID" value="ADN17347.1"/>
    <property type="molecule type" value="Genomic_DNA"/>
</dbReference>
<protein>
    <submittedName>
        <fullName evidence="2">Uncharacterized protein</fullName>
    </submittedName>
</protein>
<dbReference type="AlphaFoldDB" id="E0U989"/>
<evidence type="ECO:0000256" key="1">
    <source>
        <dbReference type="SAM" id="Phobius"/>
    </source>
</evidence>
<dbReference type="STRING" id="497965.Cyan7822_5472"/>
<keyword evidence="3" id="KW-1185">Reference proteome</keyword>
<proteinExistence type="predicted"/>
<evidence type="ECO:0000313" key="3">
    <source>
        <dbReference type="Proteomes" id="UP000008206"/>
    </source>
</evidence>
<dbReference type="eggNOG" id="ENOG502ZQ5N">
    <property type="taxonomic scope" value="Bacteria"/>
</dbReference>
<keyword evidence="1" id="KW-1133">Transmembrane helix</keyword>
<name>E0U989_GLOV7</name>
<dbReference type="KEGG" id="cyj:Cyan7822_5472"/>
<dbReference type="RefSeq" id="WP_013325385.1">
    <property type="nucleotide sequence ID" value="NC_014501.1"/>
</dbReference>
<keyword evidence="1" id="KW-0472">Membrane</keyword>
<feature type="transmembrane region" description="Helical" evidence="1">
    <location>
        <begin position="20"/>
        <end position="43"/>
    </location>
</feature>
<dbReference type="Proteomes" id="UP000008206">
    <property type="component" value="Chromosome"/>
</dbReference>
<dbReference type="HOGENOM" id="CLU_079027_0_0_3"/>
<reference evidence="3" key="1">
    <citation type="journal article" date="2011" name="MBio">
        <title>Novel metabolic attributes of the genus Cyanothece, comprising a group of unicellular nitrogen-fixing Cyanobacteria.</title>
        <authorList>
            <person name="Bandyopadhyay A."/>
            <person name="Elvitigala T."/>
            <person name="Welsh E."/>
            <person name="Stockel J."/>
            <person name="Liberton M."/>
            <person name="Min H."/>
            <person name="Sherman L.A."/>
            <person name="Pakrasi H.B."/>
        </authorList>
    </citation>
    <scope>NUCLEOTIDE SEQUENCE [LARGE SCALE GENOMIC DNA]</scope>
    <source>
        <strain evidence="3">PCC 7822</strain>
    </source>
</reference>
<dbReference type="OrthoDB" id="747120at2"/>
<sequence length="258" mass="29707">MWKEWKEWLPGPATEIWQGFVGLAAIFWSLVLIVFMFTGVGTVGGDKIACQMPDQCQKLYLASVADAMEFDEKEAILLPSLPAGKDVTVVTWAGVSYGNLIEKLRFAPIWVTLVPELKSKCQTYKYKDPEQVNMRLKQALGLPPTSTKSHFIEIKVNTRDLWRSCLNPDPRISPCTDKFSQQERERINQLHPQFLKWFERVVKESYQAPGYPLTRMGYTYDWNPQSSEMGLPEYLIRIGAKSTRFVRQVPTLEYCKLD</sequence>